<sequence length="66" mass="7274">MVFGNVAPGKSSAPRKRGPRQPQPADFQVTIEIPQSVPILERELRAIEILLGAELQDLLGNTPKER</sequence>
<dbReference type="EMBL" id="JAATTO010000004">
    <property type="protein sequence ID" value="MBC9977354.1"/>
    <property type="molecule type" value="Genomic_DNA"/>
</dbReference>
<dbReference type="RefSeq" id="WP_188102945.1">
    <property type="nucleotide sequence ID" value="NZ_JAANIH010000029.1"/>
</dbReference>
<gene>
    <name evidence="2" type="ORF">HA482_03855</name>
</gene>
<name>A0ABR7U1Q8_9BRAD</name>
<accession>A0ABR7U1Q8</accession>
<dbReference type="Proteomes" id="UP000639516">
    <property type="component" value="Unassembled WGS sequence"/>
</dbReference>
<protein>
    <submittedName>
        <fullName evidence="2">Uncharacterized protein</fullName>
    </submittedName>
</protein>
<keyword evidence="3" id="KW-1185">Reference proteome</keyword>
<evidence type="ECO:0000313" key="2">
    <source>
        <dbReference type="EMBL" id="MBC9977354.1"/>
    </source>
</evidence>
<evidence type="ECO:0000256" key="1">
    <source>
        <dbReference type="SAM" id="MobiDB-lite"/>
    </source>
</evidence>
<evidence type="ECO:0000313" key="3">
    <source>
        <dbReference type="Proteomes" id="UP000639516"/>
    </source>
</evidence>
<organism evidence="2 3">
    <name type="scientific">Bradyrhizobium campsiandrae</name>
    <dbReference type="NCBI Taxonomy" id="1729892"/>
    <lineage>
        <taxon>Bacteria</taxon>
        <taxon>Pseudomonadati</taxon>
        <taxon>Pseudomonadota</taxon>
        <taxon>Alphaproteobacteria</taxon>
        <taxon>Hyphomicrobiales</taxon>
        <taxon>Nitrobacteraceae</taxon>
        <taxon>Bradyrhizobium</taxon>
    </lineage>
</organism>
<reference evidence="2 3" key="1">
    <citation type="journal article" date="2020" name="Arch. Microbiol.">
        <title>Bradyrhizobium campsiandrae sp. nov., a nitrogen-fixing bacterial strain isolated from a native leguminous tree from the Amazon adapted to flooded conditions.</title>
        <authorList>
            <person name="Cabral Michel D."/>
            <person name="Martins da Costa E."/>
            <person name="Azarias Guimaraes A."/>
            <person name="Soares de Carvalho T."/>
            <person name="Santos de Castro Caputo P."/>
            <person name="Willems A."/>
            <person name="de Souza Moreira F.M."/>
        </authorList>
    </citation>
    <scope>NUCLEOTIDE SEQUENCE [LARGE SCALE GENOMIC DNA]</scope>
    <source>
        <strain evidence="3">INPA 384B</strain>
    </source>
</reference>
<comment type="caution">
    <text evidence="2">The sequence shown here is derived from an EMBL/GenBank/DDBJ whole genome shotgun (WGS) entry which is preliminary data.</text>
</comment>
<feature type="region of interest" description="Disordered" evidence="1">
    <location>
        <begin position="1"/>
        <end position="25"/>
    </location>
</feature>
<proteinExistence type="predicted"/>